<dbReference type="SUPFAM" id="SSF82784">
    <property type="entry name" value="OsmC-like"/>
    <property type="match status" value="1"/>
</dbReference>
<evidence type="ECO:0000313" key="1">
    <source>
        <dbReference type="EMBL" id="GJD42883.1"/>
    </source>
</evidence>
<reference evidence="1 2" key="1">
    <citation type="journal article" date="2021" name="Front. Microbiol.">
        <title>Comprehensive Comparative Genomics and Phenotyping of Methylobacterium Species.</title>
        <authorList>
            <person name="Alessa O."/>
            <person name="Ogura Y."/>
            <person name="Fujitani Y."/>
            <person name="Takami H."/>
            <person name="Hayashi T."/>
            <person name="Sahin N."/>
            <person name="Tani A."/>
        </authorList>
    </citation>
    <scope>NUCLEOTIDE SEQUENCE [LARGE SCALE GENOMIC DNA]</scope>
    <source>
        <strain evidence="1 2">DSM 23679</strain>
    </source>
</reference>
<dbReference type="InterPro" id="IPR015946">
    <property type="entry name" value="KH_dom-like_a/b"/>
</dbReference>
<organism evidence="1 2">
    <name type="scientific">Methylobacterium cerastii</name>
    <dbReference type="NCBI Taxonomy" id="932741"/>
    <lineage>
        <taxon>Bacteria</taxon>
        <taxon>Pseudomonadati</taxon>
        <taxon>Pseudomonadota</taxon>
        <taxon>Alphaproteobacteria</taxon>
        <taxon>Hyphomicrobiales</taxon>
        <taxon>Methylobacteriaceae</taxon>
        <taxon>Methylobacterium</taxon>
    </lineage>
</organism>
<dbReference type="InterPro" id="IPR036102">
    <property type="entry name" value="OsmC/Ohrsf"/>
</dbReference>
<dbReference type="Gene3D" id="3.30.300.20">
    <property type="match status" value="1"/>
</dbReference>
<gene>
    <name evidence="1" type="ORF">AFCDBAGC_0725</name>
</gene>
<evidence type="ECO:0008006" key="3">
    <source>
        <dbReference type="Google" id="ProtNLM"/>
    </source>
</evidence>
<dbReference type="Proteomes" id="UP001055117">
    <property type="component" value="Unassembled WGS sequence"/>
</dbReference>
<dbReference type="PANTHER" id="PTHR39624">
    <property type="entry name" value="PROTEIN INVOLVED IN RIMO-MEDIATED BETA-METHYLTHIOLATION OF RIBOSOMAL PROTEIN S12 YCAO"/>
    <property type="match status" value="1"/>
</dbReference>
<dbReference type="PANTHER" id="PTHR39624:SF2">
    <property type="entry name" value="OSMC-LIKE PROTEIN"/>
    <property type="match status" value="1"/>
</dbReference>
<comment type="caution">
    <text evidence="1">The sequence shown here is derived from an EMBL/GenBank/DDBJ whole genome shotgun (WGS) entry which is preliminary data.</text>
</comment>
<protein>
    <recommendedName>
        <fullName evidence="3">Osmotically inducible protein OsmC</fullName>
    </recommendedName>
</protein>
<accession>A0ABQ4QCI8</accession>
<sequence>MSGIVVTYEGRLRCRSEHADSGAVVLTDAPKDHHGLGAGFSPSEMLAVSLGSCILSMMGVAAHTMGLEIGRATATVTKEMADAPRRIARLSVALQVPGAFDDGQRARLEAAAHACPVHGLLNIDAPITIDWIG</sequence>
<name>A0ABQ4QCI8_9HYPH</name>
<evidence type="ECO:0000313" key="2">
    <source>
        <dbReference type="Proteomes" id="UP001055117"/>
    </source>
</evidence>
<keyword evidence="2" id="KW-1185">Reference proteome</keyword>
<dbReference type="InterPro" id="IPR003718">
    <property type="entry name" value="OsmC/Ohr_fam"/>
</dbReference>
<dbReference type="Pfam" id="PF02566">
    <property type="entry name" value="OsmC"/>
    <property type="match status" value="1"/>
</dbReference>
<dbReference type="EMBL" id="BPQG01000007">
    <property type="protein sequence ID" value="GJD42883.1"/>
    <property type="molecule type" value="Genomic_DNA"/>
</dbReference>
<dbReference type="RefSeq" id="WP_238270886.1">
    <property type="nucleotide sequence ID" value="NZ_BPQG01000007.1"/>
</dbReference>
<proteinExistence type="predicted"/>